<feature type="region of interest" description="Disordered" evidence="1">
    <location>
        <begin position="29"/>
        <end position="51"/>
    </location>
</feature>
<sequence>QATFDLSSWPCEHSSRAGSLMDIALQNTSTPCRKEKQPKLQDSLLTKGTEL</sequence>
<accession>A0A093GN40</accession>
<name>A0A093GN40_DRYPU</name>
<protein>
    <submittedName>
        <fullName evidence="2">Uncharacterized protein</fullName>
    </submittedName>
</protein>
<feature type="non-terminal residue" evidence="2">
    <location>
        <position position="1"/>
    </location>
</feature>
<gene>
    <name evidence="2" type="ORF">N307_02914</name>
</gene>
<organism evidence="2 3">
    <name type="scientific">Dryobates pubescens</name>
    <name type="common">Downy woodpecker</name>
    <name type="synonym">Picoides pubescens</name>
    <dbReference type="NCBI Taxonomy" id="118200"/>
    <lineage>
        <taxon>Eukaryota</taxon>
        <taxon>Metazoa</taxon>
        <taxon>Chordata</taxon>
        <taxon>Craniata</taxon>
        <taxon>Vertebrata</taxon>
        <taxon>Euteleostomi</taxon>
        <taxon>Archelosauria</taxon>
        <taxon>Archosauria</taxon>
        <taxon>Dinosauria</taxon>
        <taxon>Saurischia</taxon>
        <taxon>Theropoda</taxon>
        <taxon>Coelurosauria</taxon>
        <taxon>Aves</taxon>
        <taxon>Neognathae</taxon>
        <taxon>Neoaves</taxon>
        <taxon>Telluraves</taxon>
        <taxon>Coraciimorphae</taxon>
        <taxon>Piciformes</taxon>
        <taxon>Picidae</taxon>
        <taxon>Dryobates</taxon>
    </lineage>
</organism>
<evidence type="ECO:0000313" key="2">
    <source>
        <dbReference type="EMBL" id="KFV68407.1"/>
    </source>
</evidence>
<evidence type="ECO:0000313" key="3">
    <source>
        <dbReference type="Proteomes" id="UP000053875"/>
    </source>
</evidence>
<reference evidence="2 3" key="1">
    <citation type="submission" date="2014-04" db="EMBL/GenBank/DDBJ databases">
        <title>Genome evolution of avian class.</title>
        <authorList>
            <person name="Zhang G."/>
            <person name="Li C."/>
        </authorList>
    </citation>
    <scope>NUCLEOTIDE SEQUENCE [LARGE SCALE GENOMIC DNA]</scope>
    <source>
        <strain evidence="2">BGI_N307</strain>
    </source>
</reference>
<dbReference type="EMBL" id="KL216214">
    <property type="protein sequence ID" value="KFV68407.1"/>
    <property type="molecule type" value="Genomic_DNA"/>
</dbReference>
<proteinExistence type="predicted"/>
<evidence type="ECO:0000256" key="1">
    <source>
        <dbReference type="SAM" id="MobiDB-lite"/>
    </source>
</evidence>
<keyword evidence="3" id="KW-1185">Reference proteome</keyword>
<dbReference type="Proteomes" id="UP000053875">
    <property type="component" value="Unassembled WGS sequence"/>
</dbReference>
<feature type="non-terminal residue" evidence="2">
    <location>
        <position position="51"/>
    </location>
</feature>
<dbReference type="AlphaFoldDB" id="A0A093GN40"/>